<dbReference type="PANTHER" id="PTHR37613">
    <property type="entry name" value="DUF4378 DOMAIN PROTEIN"/>
    <property type="match status" value="1"/>
</dbReference>
<organism evidence="3 4">
    <name type="scientific">Rhodamnia argentea</name>
    <dbReference type="NCBI Taxonomy" id="178133"/>
    <lineage>
        <taxon>Eukaryota</taxon>
        <taxon>Viridiplantae</taxon>
        <taxon>Streptophyta</taxon>
        <taxon>Embryophyta</taxon>
        <taxon>Tracheophyta</taxon>
        <taxon>Spermatophyta</taxon>
        <taxon>Magnoliopsida</taxon>
        <taxon>eudicotyledons</taxon>
        <taxon>Gunneridae</taxon>
        <taxon>Pentapetalae</taxon>
        <taxon>rosids</taxon>
        <taxon>malvids</taxon>
        <taxon>Myrtales</taxon>
        <taxon>Myrtaceae</taxon>
        <taxon>Myrtoideae</taxon>
        <taxon>Myrteae</taxon>
        <taxon>Australasian group</taxon>
        <taxon>Rhodamnia</taxon>
    </lineage>
</organism>
<dbReference type="RefSeq" id="XP_030528719.1">
    <property type="nucleotide sequence ID" value="XM_030672859.2"/>
</dbReference>
<gene>
    <name evidence="4" type="primary">LOC115739646</name>
</gene>
<dbReference type="InterPro" id="IPR025486">
    <property type="entry name" value="DUF4378"/>
</dbReference>
<dbReference type="KEGG" id="rarg:115739646"/>
<feature type="region of interest" description="Disordered" evidence="1">
    <location>
        <begin position="88"/>
        <end position="107"/>
    </location>
</feature>
<name>A0A8B8P2C6_9MYRT</name>
<dbReference type="PANTHER" id="PTHR37613:SF4">
    <property type="entry name" value="DUF4378 DOMAIN-CONTAINING PROTEIN"/>
    <property type="match status" value="1"/>
</dbReference>
<evidence type="ECO:0000256" key="1">
    <source>
        <dbReference type="SAM" id="MobiDB-lite"/>
    </source>
</evidence>
<keyword evidence="3" id="KW-1185">Reference proteome</keyword>
<feature type="domain" description="DUF4378" evidence="2">
    <location>
        <begin position="257"/>
        <end position="370"/>
    </location>
</feature>
<feature type="compositionally biased region" description="Basic and acidic residues" evidence="1">
    <location>
        <begin position="11"/>
        <end position="21"/>
    </location>
</feature>
<sequence>MLAAHTSPMESRAKDDKEKQLGELLQEEQEPFVLEVYLSERWYANRSESLRRSSSGGRPPTSRKSIVRLSKLLRTLYNKVASFNEKHRLKKGGRGEETGVAGHTTKQEAAEASRYSLSSDVTTYFCCSESDKEENPTSSESKHASFDPIRLQNLNNAKIVQGVKDSTIQWSIEKDKEQFNHVSVTKQVNYLEPLHDWQQDLQHSPASQEANAPTCKVVLPMTVTEDSIFSASILDILFHCLKDKQDFTRTEEASQASDSSASYRYLSSKMTLQLTKLLLFDCVKEIVETHKRKEKAKQRNPVTLGPEEIGKLLCDKIVAWGRMSRDEMSMTELFYSDYVDTVEEWENCVPTKTQISSEVGDAIIEEITNEIVLDMVDLQFQRM</sequence>
<evidence type="ECO:0000313" key="3">
    <source>
        <dbReference type="Proteomes" id="UP000827889"/>
    </source>
</evidence>
<evidence type="ECO:0000259" key="2">
    <source>
        <dbReference type="Pfam" id="PF14309"/>
    </source>
</evidence>
<dbReference type="Proteomes" id="UP000827889">
    <property type="component" value="Chromosome 2"/>
</dbReference>
<dbReference type="Pfam" id="PF14309">
    <property type="entry name" value="DUF4378"/>
    <property type="match status" value="1"/>
</dbReference>
<dbReference type="OrthoDB" id="691329at2759"/>
<evidence type="ECO:0000313" key="4">
    <source>
        <dbReference type="RefSeq" id="XP_030528719.1"/>
    </source>
</evidence>
<reference evidence="4" key="2">
    <citation type="submission" date="2025-08" db="UniProtKB">
        <authorList>
            <consortium name="RefSeq"/>
        </authorList>
    </citation>
    <scope>IDENTIFICATION</scope>
    <source>
        <tissue evidence="4">Leaf</tissue>
    </source>
</reference>
<protein>
    <submittedName>
        <fullName evidence="4">Uncharacterized protein LOC115739646</fullName>
    </submittedName>
</protein>
<feature type="region of interest" description="Disordered" evidence="1">
    <location>
        <begin position="1"/>
        <end position="25"/>
    </location>
</feature>
<dbReference type="GeneID" id="115739646"/>
<proteinExistence type="predicted"/>
<accession>A0A8B8P2C6</accession>
<reference evidence="3" key="1">
    <citation type="submission" date="2025-05" db="UniProtKB">
        <authorList>
            <consortium name="RefSeq"/>
        </authorList>
    </citation>
    <scope>NUCLEOTIDE SEQUENCE [LARGE SCALE GENOMIC DNA]</scope>
</reference>
<dbReference type="AlphaFoldDB" id="A0A8B8P2C6"/>